<gene>
    <name evidence="2" type="ORF">Trco_003273</name>
</gene>
<evidence type="ECO:0008006" key="4">
    <source>
        <dbReference type="Google" id="ProtNLM"/>
    </source>
</evidence>
<dbReference type="EMBL" id="JAIWOZ010000002">
    <property type="protein sequence ID" value="KAH6609927.1"/>
    <property type="molecule type" value="Genomic_DNA"/>
</dbReference>
<sequence length="195" mass="20422">MYLHVFFLELLALLGLVAANSYFTLTLHAPKNAILNGKAINARDRSFIIGAPSPSTYCGLNDPTQCPAGNVTLVNSDMSFLASAVPGGQFIYVAPDGSISYSSAHSSLRPPGAQVGGFYSYQVPSGRSEPIQVLGWRSNDGKAGLWACPVSPGAPVAYQAALKATTMTFDSLGCLAVDGIRIQPGGGLFGAWEYT</sequence>
<evidence type="ECO:0000256" key="1">
    <source>
        <dbReference type="SAM" id="SignalP"/>
    </source>
</evidence>
<keyword evidence="3" id="KW-1185">Reference proteome</keyword>
<dbReference type="InterPro" id="IPR052820">
    <property type="entry name" value="PhiA_domain"/>
</dbReference>
<organism evidence="2 3">
    <name type="scientific">Trichoderma cornu-damae</name>
    <dbReference type="NCBI Taxonomy" id="654480"/>
    <lineage>
        <taxon>Eukaryota</taxon>
        <taxon>Fungi</taxon>
        <taxon>Dikarya</taxon>
        <taxon>Ascomycota</taxon>
        <taxon>Pezizomycotina</taxon>
        <taxon>Sordariomycetes</taxon>
        <taxon>Hypocreomycetidae</taxon>
        <taxon>Hypocreales</taxon>
        <taxon>Hypocreaceae</taxon>
        <taxon>Trichoderma</taxon>
    </lineage>
</organism>
<dbReference type="PANTHER" id="PTHR42047">
    <property type="entry name" value="PROTEIN, PUTATIVE (AFU_ORTHOLOGUE AFUA_6G03560)-RELATED"/>
    <property type="match status" value="1"/>
</dbReference>
<feature type="chain" id="PRO_5040129372" description="IgE-binding protein" evidence="1">
    <location>
        <begin position="20"/>
        <end position="195"/>
    </location>
</feature>
<evidence type="ECO:0000313" key="3">
    <source>
        <dbReference type="Proteomes" id="UP000827724"/>
    </source>
</evidence>
<dbReference type="Proteomes" id="UP000827724">
    <property type="component" value="Unassembled WGS sequence"/>
</dbReference>
<feature type="signal peptide" evidence="1">
    <location>
        <begin position="1"/>
        <end position="19"/>
    </location>
</feature>
<name>A0A9P8QWK0_9HYPO</name>
<dbReference type="PANTHER" id="PTHR42047:SF1">
    <property type="entry name" value="PROTEIN, PUTATIVE (AFU_ORTHOLOGUE AFUA_6G03560)-RELATED"/>
    <property type="match status" value="1"/>
</dbReference>
<dbReference type="AlphaFoldDB" id="A0A9P8QWK0"/>
<evidence type="ECO:0000313" key="2">
    <source>
        <dbReference type="EMBL" id="KAH6609927.1"/>
    </source>
</evidence>
<dbReference type="OrthoDB" id="5430620at2759"/>
<accession>A0A9P8QWK0</accession>
<comment type="caution">
    <text evidence="2">The sequence shown here is derived from an EMBL/GenBank/DDBJ whole genome shotgun (WGS) entry which is preliminary data.</text>
</comment>
<protein>
    <recommendedName>
        <fullName evidence="4">IgE-binding protein</fullName>
    </recommendedName>
</protein>
<keyword evidence="1" id="KW-0732">Signal</keyword>
<reference evidence="2" key="1">
    <citation type="submission" date="2021-08" db="EMBL/GenBank/DDBJ databases">
        <title>Chromosome-Level Trichoderma cornu-damae using Hi-C Data.</title>
        <authorList>
            <person name="Kim C.S."/>
        </authorList>
    </citation>
    <scope>NUCLEOTIDE SEQUENCE</scope>
    <source>
        <strain evidence="2">KA19-0412C</strain>
    </source>
</reference>
<proteinExistence type="predicted"/>